<dbReference type="PROSITE" id="PS50172">
    <property type="entry name" value="BRCT"/>
    <property type="match status" value="1"/>
</dbReference>
<dbReference type="InterPro" id="IPR041663">
    <property type="entry name" value="DisA/LigA_HHH"/>
</dbReference>
<feature type="domain" description="BRCT" evidence="3">
    <location>
        <begin position="194"/>
        <end position="270"/>
    </location>
</feature>
<dbReference type="EMBL" id="AP024814">
    <property type="protein sequence ID" value="BCZ17634.1"/>
    <property type="molecule type" value="Genomic_DNA"/>
</dbReference>
<dbReference type="Proteomes" id="UP000826775">
    <property type="component" value="Chromosome"/>
</dbReference>
<gene>
    <name evidence="4" type="ORF">NHP190003_09160</name>
</gene>
<dbReference type="SMART" id="SM00292">
    <property type="entry name" value="BRCT"/>
    <property type="match status" value="1"/>
</dbReference>
<evidence type="ECO:0000259" key="3">
    <source>
        <dbReference type="PROSITE" id="PS50172"/>
    </source>
</evidence>
<proteinExistence type="predicted"/>
<dbReference type="Gene3D" id="1.10.150.20">
    <property type="entry name" value="5' to 3' exonuclease, C-terminal subdomain"/>
    <property type="match status" value="2"/>
</dbReference>
<dbReference type="InterPro" id="IPR010994">
    <property type="entry name" value="RuvA_2-like"/>
</dbReference>
<organism evidence="4 5">
    <name type="scientific">Helicobacter gastrocanis</name>
    <dbReference type="NCBI Taxonomy" id="2849641"/>
    <lineage>
        <taxon>Bacteria</taxon>
        <taxon>Pseudomonadati</taxon>
        <taxon>Campylobacterota</taxon>
        <taxon>Epsilonproteobacteria</taxon>
        <taxon>Campylobacterales</taxon>
        <taxon>Helicobacteraceae</taxon>
        <taxon>Helicobacter</taxon>
    </lineage>
</organism>
<dbReference type="Pfam" id="PF00533">
    <property type="entry name" value="BRCT"/>
    <property type="match status" value="1"/>
</dbReference>
<dbReference type="Pfam" id="PF14520">
    <property type="entry name" value="HHH_5"/>
    <property type="match status" value="1"/>
</dbReference>
<keyword evidence="2" id="KW-0234">DNA repair</keyword>
<keyword evidence="1" id="KW-0227">DNA damage</keyword>
<dbReference type="Gene3D" id="3.40.50.10190">
    <property type="entry name" value="BRCT domain"/>
    <property type="match status" value="1"/>
</dbReference>
<dbReference type="CDD" id="cd17748">
    <property type="entry name" value="BRCT_DNA_ligase_like"/>
    <property type="match status" value="1"/>
</dbReference>
<dbReference type="Pfam" id="PF12826">
    <property type="entry name" value="HHH_2"/>
    <property type="match status" value="1"/>
</dbReference>
<keyword evidence="5" id="KW-1185">Reference proteome</keyword>
<name>A0ABM7SAM0_9HELI</name>
<dbReference type="SUPFAM" id="SSF52113">
    <property type="entry name" value="BRCT domain"/>
    <property type="match status" value="1"/>
</dbReference>
<reference evidence="4 5" key="1">
    <citation type="submission" date="2021-07" db="EMBL/GenBank/DDBJ databases">
        <title>Novel Helicobacter sp. Isolated from a dog.</title>
        <authorList>
            <person name="Rimbara E."/>
            <person name="Suzuki M."/>
        </authorList>
    </citation>
    <scope>NUCLEOTIDE SEQUENCE [LARGE SCALE GENOMIC DNA]</scope>
    <source>
        <strain evidence="5">NHP19-003</strain>
    </source>
</reference>
<evidence type="ECO:0000313" key="4">
    <source>
        <dbReference type="EMBL" id="BCZ17634.1"/>
    </source>
</evidence>
<sequence>MPSLCLECGEDLVYKEYCTRCDLDLRNRARGLVCPNVKCPARVQESIVYFASKQGLEIKGLGDKVARQLLQAGLIGGVADLYTLKKQDLLALEGWQEKRADNLIKAINNTKHAPLWRFLCALGIEHVGKGASQVLANAFGLEVFNATTAQITKLKGFEEKIARSFVAWVQENKALIATLLSHIVPTAHTPTKPQESGFFAGKNVVLTGTLSQPRAAICQQLEQQGAHIQTSVNRQTDYLICGDNPGSKLAKAQSLGVRILDEKAFFAHLV</sequence>
<dbReference type="SUPFAM" id="SSF47781">
    <property type="entry name" value="RuvA domain 2-like"/>
    <property type="match status" value="1"/>
</dbReference>
<evidence type="ECO:0000256" key="1">
    <source>
        <dbReference type="ARBA" id="ARBA00022763"/>
    </source>
</evidence>
<accession>A0ABM7SAM0</accession>
<dbReference type="InterPro" id="IPR036420">
    <property type="entry name" value="BRCT_dom_sf"/>
</dbReference>
<dbReference type="InterPro" id="IPR001357">
    <property type="entry name" value="BRCT_dom"/>
</dbReference>
<evidence type="ECO:0000313" key="5">
    <source>
        <dbReference type="Proteomes" id="UP000826775"/>
    </source>
</evidence>
<evidence type="ECO:0000256" key="2">
    <source>
        <dbReference type="ARBA" id="ARBA00023204"/>
    </source>
</evidence>
<protein>
    <recommendedName>
        <fullName evidence="3">BRCT domain-containing protein</fullName>
    </recommendedName>
</protein>